<proteinExistence type="predicted"/>
<sequence length="318" mass="34516">MTPLQQDRWDALLVAQAGVVHVRQLRAFGVTEAMLLAQVEGERWRWIVHGVYATFTGPLPQASRVWAALLYGGAAAVLSHGTAAAAWGLAPVDPGPVHITVPYGASAVSQGDLVVVHRSRAHRHIVVATDPPRTSAADTVIDVAVEEDDARAACTVLTGLMTGARVRPLDVERRLVERPPRRYRRALAAAVGRVRHGVQSALEELYAVEVEQAHGLPPAVRQVPVVVDGTTLWEDAVYDHLGVPLTVRLDGRTHLRDDVAFRDRRRDNAAELAGRSRLVFGWADLSADPCGGAREVAHVLRRHGWDGRAACPRCAPRS</sequence>
<gene>
    <name evidence="1" type="ORF">I4I82_07485</name>
</gene>
<keyword evidence="2" id="KW-1185">Reference proteome</keyword>
<name>A0ABS6U5L6_9PSEU</name>
<evidence type="ECO:0000313" key="1">
    <source>
        <dbReference type="EMBL" id="MBW0127523.1"/>
    </source>
</evidence>
<organism evidence="1 2">
    <name type="scientific">Pseudonocardia oceani</name>
    <dbReference type="NCBI Taxonomy" id="2792013"/>
    <lineage>
        <taxon>Bacteria</taxon>
        <taxon>Bacillati</taxon>
        <taxon>Actinomycetota</taxon>
        <taxon>Actinomycetes</taxon>
        <taxon>Pseudonocardiales</taxon>
        <taxon>Pseudonocardiaceae</taxon>
        <taxon>Pseudonocardia</taxon>
    </lineage>
</organism>
<comment type="caution">
    <text evidence="1">The sequence shown here is derived from an EMBL/GenBank/DDBJ whole genome shotgun (WGS) entry which is preliminary data.</text>
</comment>
<evidence type="ECO:0008006" key="3">
    <source>
        <dbReference type="Google" id="ProtNLM"/>
    </source>
</evidence>
<reference evidence="1 2" key="1">
    <citation type="submission" date="2020-11" db="EMBL/GenBank/DDBJ databases">
        <title>Pseudonocardia abyssalis sp. nov. and Pseudonocardia oceani sp. nov., description and phylogenomic analysis of two novel actinomycetes isolated from the deep Southern Ocean.</title>
        <authorList>
            <person name="Parra J."/>
        </authorList>
    </citation>
    <scope>NUCLEOTIDE SEQUENCE [LARGE SCALE GENOMIC DNA]</scope>
    <source>
        <strain evidence="2">KRD185</strain>
    </source>
</reference>
<protein>
    <recommendedName>
        <fullName evidence="3">Transcriptional regulator, AbiEi antitoxin, Type IV TA system</fullName>
    </recommendedName>
</protein>
<dbReference type="EMBL" id="JADQDF010000001">
    <property type="protein sequence ID" value="MBW0127523.1"/>
    <property type="molecule type" value="Genomic_DNA"/>
</dbReference>
<evidence type="ECO:0000313" key="2">
    <source>
        <dbReference type="Proteomes" id="UP000694300"/>
    </source>
</evidence>
<dbReference type="Proteomes" id="UP000694300">
    <property type="component" value="Unassembled WGS sequence"/>
</dbReference>
<accession>A0ABS6U5L6</accession>